<comment type="similarity">
    <text evidence="2">Belongs to the BMP lipoprotein family.</text>
</comment>
<comment type="subcellular location">
    <subcellularLocation>
        <location evidence="1">Cell membrane</location>
        <topology evidence="1">Lipid-anchor</topology>
    </subcellularLocation>
</comment>
<keyword evidence="3" id="KW-1003">Cell membrane</keyword>
<evidence type="ECO:0000256" key="6">
    <source>
        <dbReference type="ARBA" id="ARBA00023288"/>
    </source>
</evidence>
<dbReference type="EMBL" id="JBHLYR010000084">
    <property type="protein sequence ID" value="MFB9995182.1"/>
    <property type="molecule type" value="Genomic_DNA"/>
</dbReference>
<dbReference type="Pfam" id="PF02608">
    <property type="entry name" value="Bmp"/>
    <property type="match status" value="2"/>
</dbReference>
<dbReference type="CDD" id="cd06354">
    <property type="entry name" value="PBP1_PrnA-like"/>
    <property type="match status" value="1"/>
</dbReference>
<feature type="signal peptide" evidence="7">
    <location>
        <begin position="1"/>
        <end position="43"/>
    </location>
</feature>
<sequence length="391" mass="40559">MKRTATSHPTTVLSTVALASARRFSARALPLLLIGLSLGTAQAATSTIGLAFDVGGIKDGGFNQAAYQGAQRAAKELGLTIKTAQPKKSEEIGKGVTPLVEGGSGLVIGVGYANNDAISTTAAAFSDNKFAVVDDLPKGKNAVGLRFREQEGSFLVGYLAGKQSSTGIVGFVGGVDVPVIQKFRAGFTAGVKFACPNCRVVSAFVAKTSAGFNDPKAAAVIAAGMTKQGVDIIFPAAGASGQGVVNFIKAQPCLKASSLPAGVKFKSDLFAAVAKSAVYKKLCTTDSRPLFFIGVDTNQNALGDFDKKAATLNHGLTSMVKRVDNAVYTIVKEYAEDRPWRGGDRSFGLSNGGVSVAIDDYNRALIPASLETSLKKVEQLITNGVIKVPTQ</sequence>
<dbReference type="InterPro" id="IPR050957">
    <property type="entry name" value="BMP_lipoprotein"/>
</dbReference>
<feature type="chain" id="PRO_5046790692" evidence="7">
    <location>
        <begin position="44"/>
        <end position="391"/>
    </location>
</feature>
<comment type="caution">
    <text evidence="9">The sequence shown here is derived from an EMBL/GenBank/DDBJ whole genome shotgun (WGS) entry which is preliminary data.</text>
</comment>
<organism evidence="9 10">
    <name type="scientific">Deinococcus oregonensis</name>
    <dbReference type="NCBI Taxonomy" id="1805970"/>
    <lineage>
        <taxon>Bacteria</taxon>
        <taxon>Thermotogati</taxon>
        <taxon>Deinococcota</taxon>
        <taxon>Deinococci</taxon>
        <taxon>Deinococcales</taxon>
        <taxon>Deinococcaceae</taxon>
        <taxon>Deinococcus</taxon>
    </lineage>
</organism>
<name>A0ABV6B7F7_9DEIO</name>
<feature type="domain" description="ABC transporter substrate-binding protein PnrA-like" evidence="8">
    <location>
        <begin position="291"/>
        <end position="390"/>
    </location>
</feature>
<keyword evidence="10" id="KW-1185">Reference proteome</keyword>
<evidence type="ECO:0000256" key="2">
    <source>
        <dbReference type="ARBA" id="ARBA00008610"/>
    </source>
</evidence>
<evidence type="ECO:0000313" key="9">
    <source>
        <dbReference type="EMBL" id="MFB9995182.1"/>
    </source>
</evidence>
<evidence type="ECO:0000256" key="3">
    <source>
        <dbReference type="ARBA" id="ARBA00022475"/>
    </source>
</evidence>
<evidence type="ECO:0000256" key="5">
    <source>
        <dbReference type="ARBA" id="ARBA00023136"/>
    </source>
</evidence>
<feature type="domain" description="ABC transporter substrate-binding protein PnrA-like" evidence="8">
    <location>
        <begin position="52"/>
        <end position="249"/>
    </location>
</feature>
<dbReference type="RefSeq" id="WP_380016869.1">
    <property type="nucleotide sequence ID" value="NZ_JBHLYR010000084.1"/>
</dbReference>
<accession>A0ABV6B7F7</accession>
<dbReference type="Gene3D" id="3.40.50.2300">
    <property type="match status" value="4"/>
</dbReference>
<evidence type="ECO:0000256" key="1">
    <source>
        <dbReference type="ARBA" id="ARBA00004193"/>
    </source>
</evidence>
<keyword evidence="6" id="KW-0449">Lipoprotein</keyword>
<keyword evidence="5" id="KW-0472">Membrane</keyword>
<reference evidence="9 10" key="1">
    <citation type="submission" date="2024-09" db="EMBL/GenBank/DDBJ databases">
        <authorList>
            <person name="Sun Q."/>
            <person name="Mori K."/>
        </authorList>
    </citation>
    <scope>NUCLEOTIDE SEQUENCE [LARGE SCALE GENOMIC DNA]</scope>
    <source>
        <strain evidence="9 10">JCM 13503</strain>
    </source>
</reference>
<keyword evidence="4 7" id="KW-0732">Signal</keyword>
<protein>
    <submittedName>
        <fullName evidence="9">BMP family protein</fullName>
    </submittedName>
</protein>
<dbReference type="InterPro" id="IPR003760">
    <property type="entry name" value="PnrA-like"/>
</dbReference>
<evidence type="ECO:0000256" key="4">
    <source>
        <dbReference type="ARBA" id="ARBA00022729"/>
    </source>
</evidence>
<evidence type="ECO:0000259" key="8">
    <source>
        <dbReference type="Pfam" id="PF02608"/>
    </source>
</evidence>
<dbReference type="PANTHER" id="PTHR34296:SF2">
    <property type="entry name" value="ABC TRANSPORTER GUANOSINE-BINDING PROTEIN NUPN"/>
    <property type="match status" value="1"/>
</dbReference>
<dbReference type="PANTHER" id="PTHR34296">
    <property type="entry name" value="TRANSCRIPTIONAL ACTIVATOR PROTEIN MED"/>
    <property type="match status" value="1"/>
</dbReference>
<dbReference type="InterPro" id="IPR028082">
    <property type="entry name" value="Peripla_BP_I"/>
</dbReference>
<dbReference type="Proteomes" id="UP001589733">
    <property type="component" value="Unassembled WGS sequence"/>
</dbReference>
<evidence type="ECO:0000313" key="10">
    <source>
        <dbReference type="Proteomes" id="UP001589733"/>
    </source>
</evidence>
<gene>
    <name evidence="9" type="ORF">ACFFLM_24865</name>
</gene>
<proteinExistence type="inferred from homology"/>
<evidence type="ECO:0000256" key="7">
    <source>
        <dbReference type="SAM" id="SignalP"/>
    </source>
</evidence>
<dbReference type="SUPFAM" id="SSF53822">
    <property type="entry name" value="Periplasmic binding protein-like I"/>
    <property type="match status" value="1"/>
</dbReference>